<dbReference type="InterPro" id="IPR039421">
    <property type="entry name" value="Type_1_exporter"/>
</dbReference>
<evidence type="ECO:0000256" key="10">
    <source>
        <dbReference type="ARBA" id="ARBA00023136"/>
    </source>
</evidence>
<name>A0A9P5S4B3_9FUNG</name>
<evidence type="ECO:0000256" key="5">
    <source>
        <dbReference type="ARBA" id="ARBA00022737"/>
    </source>
</evidence>
<dbReference type="AlphaFoldDB" id="A0A9P5S4B3"/>
<dbReference type="GO" id="GO:0005743">
    <property type="term" value="C:mitochondrial inner membrane"/>
    <property type="evidence" value="ECO:0007669"/>
    <property type="project" value="TreeGrafter"/>
</dbReference>
<keyword evidence="10 12" id="KW-0472">Membrane</keyword>
<dbReference type="GO" id="GO:0016887">
    <property type="term" value="F:ATP hydrolysis activity"/>
    <property type="evidence" value="ECO:0007669"/>
    <property type="project" value="InterPro"/>
</dbReference>
<evidence type="ECO:0000256" key="7">
    <source>
        <dbReference type="ARBA" id="ARBA00022840"/>
    </source>
</evidence>
<evidence type="ECO:0000256" key="11">
    <source>
        <dbReference type="ARBA" id="ARBA00023180"/>
    </source>
</evidence>
<proteinExistence type="inferred from homology"/>
<keyword evidence="3" id="KW-0813">Transport</keyword>
<dbReference type="PANTHER" id="PTHR43394:SF27">
    <property type="entry name" value="ATP-DEPENDENT TRANSLOCASE ABCB1-LIKE"/>
    <property type="match status" value="1"/>
</dbReference>
<feature type="domain" description="ABC transporter" evidence="13">
    <location>
        <begin position="309"/>
        <end position="547"/>
    </location>
</feature>
<evidence type="ECO:0000256" key="2">
    <source>
        <dbReference type="ARBA" id="ARBA00007577"/>
    </source>
</evidence>
<dbReference type="EMBL" id="JAAAUQ010000111">
    <property type="protein sequence ID" value="KAF9154534.1"/>
    <property type="molecule type" value="Genomic_DNA"/>
</dbReference>
<dbReference type="InterPro" id="IPR011527">
    <property type="entry name" value="ABC1_TM_dom"/>
</dbReference>
<evidence type="ECO:0000256" key="3">
    <source>
        <dbReference type="ARBA" id="ARBA00022448"/>
    </source>
</evidence>
<dbReference type="SUPFAM" id="SSF90123">
    <property type="entry name" value="ABC transporter transmembrane region"/>
    <property type="match status" value="2"/>
</dbReference>
<dbReference type="FunFam" id="3.40.50.300:FF:000479">
    <property type="entry name" value="Multidrug resistance protein 1A"/>
    <property type="match status" value="1"/>
</dbReference>
<dbReference type="PROSITE" id="PS50893">
    <property type="entry name" value="ABC_TRANSPORTER_2"/>
    <property type="match status" value="2"/>
</dbReference>
<feature type="domain" description="ABC transporter" evidence="13">
    <location>
        <begin position="841"/>
        <end position="1082"/>
    </location>
</feature>
<sequence length="1085" mass="118068">MEMFRQGRSSLVVCAYIQAARSLDWVQQVPESFGTICAFANGVGQPLVALLMGGVINSIAQINRSDGTATDAASNAKLIIELRILVIKFTVVDAIIFFVAYGQMCLFTLSAENLTKHTREKHLHAVLRQDITWYALGKRSESLNSCLSADTQLIFDGLADKRATLVLMTAVPLMAAAEVLMAKYSGDSSADDQDSYAVAGAMAEQVIGSIRTIAAFGGQKRSFTLIMFMGYSLAFYYGSRQVQDGKMKPGYVLTVLLFTMIGDISVGNGGSNIASFGKAQASTYTIFNTIDHIPGIDSSDPSELKPDNLQGHIVIKNVNFAYPSRPNMNIKDKPSQNVVLVGHSGSGKSTIIGLVERFYDPTSGTITIDGIEIKKFNLRHLRDSIGLVSQEPVLFNATIKQNILNGVRKDQKLPADADVEIVCRLANAHDYISMISQGYNTMVGEKGALLSGGQKQRIAIARALIKNSLILLPDEATSALDTESECIVQAALDNAATGHSTIVIAHRLSTIMDADLIYVMDNGIVLESGTHASLMALGGTYTDFVVKQQLKSGGTDVEAPKYVTDPDAIPDQSLKSSLLHRMSSHHSDKPVVAKGPTVVDISEDKEMTMACEKEEAARKLKLQKAPIARTICHMRSDYHICLLGVLSAIAQGCLFPDFSQIFPSTVTTLSMAKEFGVDFIPKTNHYSLLLLILSFVGFPAFAGSMFFFLLSGERLTRHMPYLSYRAILSQEMASFDRPENSTGAFASRLATDSQEMFDIVSQVTLTTVSALATITLGLAFAFRASWQIALIILAIVLVIGPREYLETTSLTGFGAKTRKAYEKSGHVAGMAIANIRTVVSLAKEDVFEAWYFEITKEPISMQSTRPSLLPLVMPWPWRLGHITSELLKYAKGKQAAINIYELLDKDTLIDAEREGTSLKTIDGSLSLDKVAFHYPTRKNIQVFNRVDIQVMPNQTVALVGPSGSLVDQRQHLYGLPDSGSADGYNTPVGVSGSQLSGGQKQRIVIARAPIRNPKALLLDEATSALDSEWEKLVQEALDRARYGCTTIDADLILVVKDGQVVESGRHYEFAGLGGVYADLCQKQNL</sequence>
<dbReference type="InterPro" id="IPR027417">
    <property type="entry name" value="P-loop_NTPase"/>
</dbReference>
<dbReference type="CDD" id="cd03249">
    <property type="entry name" value="ABC_MTABC3_MDL1_MDL2"/>
    <property type="match status" value="1"/>
</dbReference>
<evidence type="ECO:0000256" key="6">
    <source>
        <dbReference type="ARBA" id="ARBA00022741"/>
    </source>
</evidence>
<feature type="transmembrane region" description="Helical" evidence="12">
    <location>
        <begin position="251"/>
        <end position="270"/>
    </location>
</feature>
<dbReference type="GO" id="GO:0090374">
    <property type="term" value="P:oligopeptide export from mitochondrion"/>
    <property type="evidence" value="ECO:0007669"/>
    <property type="project" value="TreeGrafter"/>
</dbReference>
<dbReference type="SMART" id="SM00382">
    <property type="entry name" value="AAA"/>
    <property type="match status" value="2"/>
</dbReference>
<dbReference type="Pfam" id="PF00664">
    <property type="entry name" value="ABC_membrane"/>
    <property type="match status" value="3"/>
</dbReference>
<dbReference type="SUPFAM" id="SSF52540">
    <property type="entry name" value="P-loop containing nucleoside triphosphate hydrolases"/>
    <property type="match status" value="2"/>
</dbReference>
<keyword evidence="11" id="KW-0325">Glycoprotein</keyword>
<keyword evidence="9 12" id="KW-1133">Transmembrane helix</keyword>
<dbReference type="CDD" id="cd18578">
    <property type="entry name" value="ABC_6TM_Pgp_ABCB1_D2_like"/>
    <property type="match status" value="1"/>
</dbReference>
<protein>
    <submittedName>
        <fullName evidence="15">Multidrug resistance protein 1</fullName>
    </submittedName>
</protein>
<evidence type="ECO:0000256" key="8">
    <source>
        <dbReference type="ARBA" id="ARBA00022967"/>
    </source>
</evidence>
<evidence type="ECO:0000256" key="9">
    <source>
        <dbReference type="ARBA" id="ARBA00022989"/>
    </source>
</evidence>
<dbReference type="InterPro" id="IPR017871">
    <property type="entry name" value="ABC_transporter-like_CS"/>
</dbReference>
<organism evidence="15 16">
    <name type="scientific">Linnemannia schmuckeri</name>
    <dbReference type="NCBI Taxonomy" id="64567"/>
    <lineage>
        <taxon>Eukaryota</taxon>
        <taxon>Fungi</taxon>
        <taxon>Fungi incertae sedis</taxon>
        <taxon>Mucoromycota</taxon>
        <taxon>Mortierellomycotina</taxon>
        <taxon>Mortierellomycetes</taxon>
        <taxon>Mortierellales</taxon>
        <taxon>Mortierellaceae</taxon>
        <taxon>Linnemannia</taxon>
    </lineage>
</organism>
<dbReference type="InterPro" id="IPR036640">
    <property type="entry name" value="ABC1_TM_sf"/>
</dbReference>
<keyword evidence="5" id="KW-0677">Repeat</keyword>
<dbReference type="PANTHER" id="PTHR43394">
    <property type="entry name" value="ATP-DEPENDENT PERMEASE MDL1, MITOCHONDRIAL"/>
    <property type="match status" value="1"/>
</dbReference>
<gene>
    <name evidence="15" type="primary">ABCB1_2</name>
    <name evidence="15" type="ORF">BG015_000678</name>
</gene>
<feature type="transmembrane region" description="Helical" evidence="12">
    <location>
        <begin position="222"/>
        <end position="239"/>
    </location>
</feature>
<comment type="similarity">
    <text evidence="2">Belongs to the ABC transporter superfamily. ABCB family. Multidrug resistance exporter (TC 3.A.1.201) subfamily.</text>
</comment>
<feature type="transmembrane region" description="Helical" evidence="12">
    <location>
        <begin position="763"/>
        <end position="782"/>
    </location>
</feature>
<keyword evidence="7" id="KW-0067">ATP-binding</keyword>
<dbReference type="PROSITE" id="PS00211">
    <property type="entry name" value="ABC_TRANSPORTER_1"/>
    <property type="match status" value="1"/>
</dbReference>
<dbReference type="PROSITE" id="PS50929">
    <property type="entry name" value="ABC_TM1F"/>
    <property type="match status" value="2"/>
</dbReference>
<dbReference type="InterPro" id="IPR003593">
    <property type="entry name" value="AAA+_ATPase"/>
</dbReference>
<keyword evidence="6" id="KW-0547">Nucleotide-binding</keyword>
<comment type="caution">
    <text evidence="15">The sequence shown here is derived from an EMBL/GenBank/DDBJ whole genome shotgun (WGS) entry which is preliminary data.</text>
</comment>
<dbReference type="Proteomes" id="UP000748756">
    <property type="component" value="Unassembled WGS sequence"/>
</dbReference>
<evidence type="ECO:0000256" key="4">
    <source>
        <dbReference type="ARBA" id="ARBA00022692"/>
    </source>
</evidence>
<feature type="transmembrane region" description="Helical" evidence="12">
    <location>
        <begin position="85"/>
        <end position="109"/>
    </location>
</feature>
<feature type="domain" description="ABC transmembrane type-1" evidence="14">
    <location>
        <begin position="33"/>
        <end position="278"/>
    </location>
</feature>
<evidence type="ECO:0000313" key="16">
    <source>
        <dbReference type="Proteomes" id="UP000748756"/>
    </source>
</evidence>
<dbReference type="GO" id="GO:0005524">
    <property type="term" value="F:ATP binding"/>
    <property type="evidence" value="ECO:0007669"/>
    <property type="project" value="UniProtKB-KW"/>
</dbReference>
<dbReference type="InterPro" id="IPR003439">
    <property type="entry name" value="ABC_transporter-like_ATP-bd"/>
</dbReference>
<accession>A0A9P5S4B3</accession>
<dbReference type="CDD" id="cd18577">
    <property type="entry name" value="ABC_6TM_Pgp_ABCB1_D1_like"/>
    <property type="match status" value="1"/>
</dbReference>
<reference evidence="15" key="1">
    <citation type="journal article" date="2020" name="Fungal Divers.">
        <title>Resolving the Mortierellaceae phylogeny through synthesis of multi-gene phylogenetics and phylogenomics.</title>
        <authorList>
            <person name="Vandepol N."/>
            <person name="Liber J."/>
            <person name="Desiro A."/>
            <person name="Na H."/>
            <person name="Kennedy M."/>
            <person name="Barry K."/>
            <person name="Grigoriev I.V."/>
            <person name="Miller A.N."/>
            <person name="O'Donnell K."/>
            <person name="Stajich J.E."/>
            <person name="Bonito G."/>
        </authorList>
    </citation>
    <scope>NUCLEOTIDE SEQUENCE</scope>
    <source>
        <strain evidence="15">NRRL 6426</strain>
    </source>
</reference>
<keyword evidence="4 12" id="KW-0812">Transmembrane</keyword>
<evidence type="ECO:0000256" key="12">
    <source>
        <dbReference type="SAM" id="Phobius"/>
    </source>
</evidence>
<keyword evidence="8" id="KW-1278">Translocase</keyword>
<feature type="transmembrane region" description="Helical" evidence="12">
    <location>
        <begin position="688"/>
        <end position="710"/>
    </location>
</feature>
<evidence type="ECO:0000259" key="13">
    <source>
        <dbReference type="PROSITE" id="PS50893"/>
    </source>
</evidence>
<dbReference type="GO" id="GO:0015421">
    <property type="term" value="F:ABC-type oligopeptide transporter activity"/>
    <property type="evidence" value="ECO:0007669"/>
    <property type="project" value="TreeGrafter"/>
</dbReference>
<evidence type="ECO:0000313" key="15">
    <source>
        <dbReference type="EMBL" id="KAF9154534.1"/>
    </source>
</evidence>
<feature type="transmembrane region" description="Helical" evidence="12">
    <location>
        <begin position="788"/>
        <end position="805"/>
    </location>
</feature>
<evidence type="ECO:0000259" key="14">
    <source>
        <dbReference type="PROSITE" id="PS50929"/>
    </source>
</evidence>
<dbReference type="Gene3D" id="3.40.50.300">
    <property type="entry name" value="P-loop containing nucleotide triphosphate hydrolases"/>
    <property type="match status" value="3"/>
</dbReference>
<feature type="domain" description="ABC transmembrane type-1" evidence="14">
    <location>
        <begin position="642"/>
        <end position="857"/>
    </location>
</feature>
<dbReference type="OrthoDB" id="6500128at2759"/>
<dbReference type="Gene3D" id="1.20.1560.10">
    <property type="entry name" value="ABC transporter type 1, transmembrane domain"/>
    <property type="match status" value="3"/>
</dbReference>
<dbReference type="Pfam" id="PF00005">
    <property type="entry name" value="ABC_tran"/>
    <property type="match status" value="2"/>
</dbReference>
<comment type="subcellular location">
    <subcellularLocation>
        <location evidence="1">Membrane</location>
        <topology evidence="1">Multi-pass membrane protein</topology>
    </subcellularLocation>
</comment>
<evidence type="ECO:0000256" key="1">
    <source>
        <dbReference type="ARBA" id="ARBA00004141"/>
    </source>
</evidence>
<keyword evidence="16" id="KW-1185">Reference proteome</keyword>